<proteinExistence type="predicted"/>
<evidence type="ECO:0000313" key="2">
    <source>
        <dbReference type="EMBL" id="KAB2334255.1"/>
    </source>
</evidence>
<feature type="domain" description="Siphovirus-type tail component RIFT-related" evidence="1">
    <location>
        <begin position="32"/>
        <end position="124"/>
    </location>
</feature>
<dbReference type="RefSeq" id="WP_151573569.1">
    <property type="nucleotide sequence ID" value="NZ_WBOT01000002.1"/>
</dbReference>
<sequence>MIIFENLNGHTVDLKAAGIYPLRLTVDSLTPRISTEIVEGMDGHIDLETTYEGRTMSASFFVESKYGVDYYQLRNLVYNLFNGKSYFYIIDENDPSKRWKVKTSERYTVEKLSWIAGNFTVNLVSPSPYAESVSMPHYQFKDKFSFYNNGDVVIDMRTQQDTEIEFRGVSEGLTISNQTTGDTWSYDGSTTADDVILLKGIRSTKNGTSIFGNTNKKLLTFAPQWNSVHITGSTDFTLVFKTRFYFI</sequence>
<dbReference type="InterPro" id="IPR008841">
    <property type="entry name" value="Siphovirus-type_tail_N"/>
</dbReference>
<accession>A0A7V7UWK1</accession>
<organism evidence="2 3">
    <name type="scientific">Bacillus mesophilum</name>
    <dbReference type="NCBI Taxonomy" id="1071718"/>
    <lineage>
        <taxon>Bacteria</taxon>
        <taxon>Bacillati</taxon>
        <taxon>Bacillota</taxon>
        <taxon>Bacilli</taxon>
        <taxon>Bacillales</taxon>
        <taxon>Bacillaceae</taxon>
        <taxon>Bacillus</taxon>
    </lineage>
</organism>
<dbReference type="AlphaFoldDB" id="A0A7V7UWK1"/>
<dbReference type="EMBL" id="WBOT01000002">
    <property type="protein sequence ID" value="KAB2334255.1"/>
    <property type="molecule type" value="Genomic_DNA"/>
</dbReference>
<evidence type="ECO:0000259" key="1">
    <source>
        <dbReference type="Pfam" id="PF05709"/>
    </source>
</evidence>
<comment type="caution">
    <text evidence="2">The sequence shown here is derived from an EMBL/GenBank/DDBJ whole genome shotgun (WGS) entry which is preliminary data.</text>
</comment>
<dbReference type="Gene3D" id="2.40.30.200">
    <property type="match status" value="1"/>
</dbReference>
<dbReference type="Pfam" id="PF05709">
    <property type="entry name" value="Sipho_tail"/>
    <property type="match status" value="1"/>
</dbReference>
<protein>
    <submittedName>
        <fullName evidence="2">Phage tail family protein</fullName>
    </submittedName>
</protein>
<evidence type="ECO:0000313" key="3">
    <source>
        <dbReference type="Proteomes" id="UP000441354"/>
    </source>
</evidence>
<reference evidence="2 3" key="1">
    <citation type="journal article" date="2014" name="Arch. Microbiol.">
        <title>Bacillus mesophilum sp. nov., strain IITR-54T, a novel 4-chlorobiphenyl dechlorinating bacterium.</title>
        <authorList>
            <person name="Manickam N."/>
            <person name="Singh N.K."/>
            <person name="Bajaj A."/>
            <person name="Kumar R.M."/>
            <person name="Kaur G."/>
            <person name="Kaur N."/>
            <person name="Bala M."/>
            <person name="Kumar A."/>
            <person name="Mayilraj S."/>
        </authorList>
    </citation>
    <scope>NUCLEOTIDE SEQUENCE [LARGE SCALE GENOMIC DNA]</scope>
    <source>
        <strain evidence="2 3">IITR-54</strain>
    </source>
</reference>
<gene>
    <name evidence="2" type="ORF">F7732_09295</name>
</gene>
<dbReference type="Proteomes" id="UP000441354">
    <property type="component" value="Unassembled WGS sequence"/>
</dbReference>
<keyword evidence="3" id="KW-1185">Reference proteome</keyword>
<name>A0A7V7UWK1_9BACI</name>
<dbReference type="OrthoDB" id="2194642at2"/>